<evidence type="ECO:0000313" key="1">
    <source>
        <dbReference type="EMBL" id="MBA4541362.1"/>
    </source>
</evidence>
<dbReference type="RefSeq" id="WP_160173775.1">
    <property type="nucleotide sequence ID" value="NZ_JACEIP010000001.1"/>
</dbReference>
<reference evidence="1 2" key="1">
    <citation type="submission" date="2020-07" db="EMBL/GenBank/DDBJ databases">
        <authorList>
            <person name="Feng H."/>
        </authorList>
    </citation>
    <scope>NUCLEOTIDE SEQUENCE [LARGE SCALE GENOMIC DNA]</scope>
    <source>
        <strain evidence="2">s-11</strain>
    </source>
</reference>
<dbReference type="Proteomes" id="UP000530514">
    <property type="component" value="Unassembled WGS sequence"/>
</dbReference>
<dbReference type="AlphaFoldDB" id="A0A7W2AFM5"/>
<accession>A0A7W2AFM5</accession>
<dbReference type="EMBL" id="JACEIP010000001">
    <property type="protein sequence ID" value="MBA4541362.1"/>
    <property type="molecule type" value="Genomic_DNA"/>
</dbReference>
<sequence>MGRLIKNFQLEKALQEVLEIQEGKGDWEEWEKRWSDEVREKAEKEMKIFALLGWLKR</sequence>
<organism evidence="1 2">
    <name type="scientific">Thermoactinomyces daqus</name>
    <dbReference type="NCBI Taxonomy" id="1329516"/>
    <lineage>
        <taxon>Bacteria</taxon>
        <taxon>Bacillati</taxon>
        <taxon>Bacillota</taxon>
        <taxon>Bacilli</taxon>
        <taxon>Bacillales</taxon>
        <taxon>Thermoactinomycetaceae</taxon>
        <taxon>Thermoactinomyces</taxon>
    </lineage>
</organism>
<protein>
    <submittedName>
        <fullName evidence="1">Uncharacterized protein</fullName>
    </submittedName>
</protein>
<keyword evidence="2" id="KW-1185">Reference proteome</keyword>
<gene>
    <name evidence="1" type="ORF">H1164_00350</name>
</gene>
<dbReference type="OrthoDB" id="2991061at2"/>
<comment type="caution">
    <text evidence="1">The sequence shown here is derived from an EMBL/GenBank/DDBJ whole genome shotgun (WGS) entry which is preliminary data.</text>
</comment>
<evidence type="ECO:0000313" key="2">
    <source>
        <dbReference type="Proteomes" id="UP000530514"/>
    </source>
</evidence>
<name>A0A7W2AFM5_9BACL</name>
<proteinExistence type="predicted"/>